<reference evidence="2" key="1">
    <citation type="submission" date="2022-11" db="UniProtKB">
        <authorList>
            <consortium name="WormBaseParasite"/>
        </authorList>
    </citation>
    <scope>IDENTIFICATION</scope>
</reference>
<protein>
    <submittedName>
        <fullName evidence="2">Uncharacterized protein</fullName>
    </submittedName>
</protein>
<dbReference type="WBParaSite" id="ACRNAN_scaffold2502.g25662.t1">
    <property type="protein sequence ID" value="ACRNAN_scaffold2502.g25662.t1"/>
    <property type="gene ID" value="ACRNAN_scaffold2502.g25662"/>
</dbReference>
<evidence type="ECO:0000313" key="2">
    <source>
        <dbReference type="WBParaSite" id="ACRNAN_scaffold2502.g25662.t1"/>
    </source>
</evidence>
<dbReference type="InterPro" id="IPR045864">
    <property type="entry name" value="aa-tRNA-synth_II/BPL/LPL"/>
</dbReference>
<dbReference type="Gene3D" id="3.30.930.10">
    <property type="entry name" value="Bira Bifunctional Protein, Domain 2"/>
    <property type="match status" value="1"/>
</dbReference>
<dbReference type="Proteomes" id="UP000887540">
    <property type="component" value="Unplaced"/>
</dbReference>
<keyword evidence="1" id="KW-1185">Reference proteome</keyword>
<organism evidence="1 2">
    <name type="scientific">Acrobeloides nanus</name>
    <dbReference type="NCBI Taxonomy" id="290746"/>
    <lineage>
        <taxon>Eukaryota</taxon>
        <taxon>Metazoa</taxon>
        <taxon>Ecdysozoa</taxon>
        <taxon>Nematoda</taxon>
        <taxon>Chromadorea</taxon>
        <taxon>Rhabditida</taxon>
        <taxon>Tylenchina</taxon>
        <taxon>Cephalobomorpha</taxon>
        <taxon>Cephaloboidea</taxon>
        <taxon>Cephalobidae</taxon>
        <taxon>Acrobeloides</taxon>
    </lineage>
</organism>
<accession>A0A914DEI1</accession>
<sequence length="363" mass="41533">MRHLVARFVKQPENSTAIHIVDPYLDLRSRFKDLEKLKENISARKLNINVDEVSKNYNMWWEKFTDFYKCSKDDKENKSKLKRELVELSDGLLDALRLPNNLSTPSTSSENFRFNEPQETKTNQIPVEGLAITNLSVHTKLVEAVKRKVEEIAQNLSAVRISPPMMVRPAVVEACNLDLRSFPEFKDGDHPPMSLVGISEPSMLATFIKQQFPASKQGTGLPLKLFSSGATYFTPRFRPQIPYLIDRQRETTNILVFAETSEECSKIAEEIFYSIQRMLNLKKFVKLQQVPPPELKFYESQAHVLNEDSGRQIARLGYAGTYLSERCHITYETDFKISSSQTPNFVHAAFVEVDLSAIAQNYS</sequence>
<dbReference type="AlphaFoldDB" id="A0A914DEI1"/>
<evidence type="ECO:0000313" key="1">
    <source>
        <dbReference type="Proteomes" id="UP000887540"/>
    </source>
</evidence>
<proteinExistence type="predicted"/>
<name>A0A914DEI1_9BILA</name>